<dbReference type="Gene3D" id="3.40.630.30">
    <property type="match status" value="1"/>
</dbReference>
<protein>
    <recommendedName>
        <fullName evidence="1">N-acetyltransferase domain-containing protein</fullName>
    </recommendedName>
</protein>
<dbReference type="PROSITE" id="PS51186">
    <property type="entry name" value="GNAT"/>
    <property type="match status" value="1"/>
</dbReference>
<reference evidence="2 3" key="1">
    <citation type="journal article" date="2015" name="Genome Biol.">
        <title>Comparative genomics of Steinernema reveals deeply conserved gene regulatory networks.</title>
        <authorList>
            <person name="Dillman A.R."/>
            <person name="Macchietto M."/>
            <person name="Porter C.F."/>
            <person name="Rogers A."/>
            <person name="Williams B."/>
            <person name="Antoshechkin I."/>
            <person name="Lee M.M."/>
            <person name="Goodwin Z."/>
            <person name="Lu X."/>
            <person name="Lewis E.E."/>
            <person name="Goodrich-Blair H."/>
            <person name="Stock S.P."/>
            <person name="Adams B.J."/>
            <person name="Sternberg P.W."/>
            <person name="Mortazavi A."/>
        </authorList>
    </citation>
    <scope>NUCLEOTIDE SEQUENCE [LARGE SCALE GENOMIC DNA]</scope>
    <source>
        <strain evidence="2 3">ALL</strain>
    </source>
</reference>
<name>A0A4V6A1J3_STECR</name>
<dbReference type="InterPro" id="IPR000182">
    <property type="entry name" value="GNAT_dom"/>
</dbReference>
<organism evidence="2 3">
    <name type="scientific">Steinernema carpocapsae</name>
    <name type="common">Entomopathogenic nematode</name>
    <dbReference type="NCBI Taxonomy" id="34508"/>
    <lineage>
        <taxon>Eukaryota</taxon>
        <taxon>Metazoa</taxon>
        <taxon>Ecdysozoa</taxon>
        <taxon>Nematoda</taxon>
        <taxon>Chromadorea</taxon>
        <taxon>Rhabditida</taxon>
        <taxon>Tylenchina</taxon>
        <taxon>Panagrolaimomorpha</taxon>
        <taxon>Strongyloidoidea</taxon>
        <taxon>Steinernematidae</taxon>
        <taxon>Steinernema</taxon>
    </lineage>
</organism>
<dbReference type="InterPro" id="IPR016181">
    <property type="entry name" value="Acyl_CoA_acyltransferase"/>
</dbReference>
<dbReference type="SUPFAM" id="SSF55729">
    <property type="entry name" value="Acyl-CoA N-acyltransferases (Nat)"/>
    <property type="match status" value="1"/>
</dbReference>
<comment type="caution">
    <text evidence="2">The sequence shown here is derived from an EMBL/GenBank/DDBJ whole genome shotgun (WGS) entry which is preliminary data.</text>
</comment>
<feature type="domain" description="N-acetyltransferase" evidence="1">
    <location>
        <begin position="1"/>
        <end position="154"/>
    </location>
</feature>
<dbReference type="OrthoDB" id="6418983at2759"/>
<sequence length="323" mass="36623">MEDIVFLDNPSQEDWEQCVNLCYNHDQWALAYNDWPTWKLGFPDGVNVYYAKRKTTNEVVGFCTFSTMKSLDRTDEISNLGCYFVHPAFRSLGIGSTLFKAAMKTKTEEQKNITIVSGSMREKYDRHHGFNKYLGFKYESYLIPMEVLDEKVLESEFDAFLANLKQENVEIVDFCKASTQEIADFDAQIVKFDRKAFVPAWIGRSDSLSKVAIDAKTGKVVGYASIRTGCGKQLMFSPIFADSEEIAFGLTLATILGVSDLKSYKSLFFSSPSSNNGILKLIRKLSNDTFQVLDSVVRQFTQHVPEIDENKIFALTVYGLVFV</sequence>
<dbReference type="Gene3D" id="3.40.630.90">
    <property type="match status" value="1"/>
</dbReference>
<dbReference type="Pfam" id="PF18014">
    <property type="entry name" value="Acetyltransf_18"/>
    <property type="match status" value="1"/>
</dbReference>
<dbReference type="Proteomes" id="UP000298663">
    <property type="component" value="Unassembled WGS sequence"/>
</dbReference>
<dbReference type="AlphaFoldDB" id="A0A4V6A1J3"/>
<reference evidence="2 3" key="2">
    <citation type="journal article" date="2019" name="G3 (Bethesda)">
        <title>Hybrid Assembly of the Genome of the Entomopathogenic Nematode Steinernema carpocapsae Identifies the X-Chromosome.</title>
        <authorList>
            <person name="Serra L."/>
            <person name="Macchietto M."/>
            <person name="Macias-Munoz A."/>
            <person name="McGill C.J."/>
            <person name="Rodriguez I.M."/>
            <person name="Rodriguez B."/>
            <person name="Murad R."/>
            <person name="Mortazavi A."/>
        </authorList>
    </citation>
    <scope>NUCLEOTIDE SEQUENCE [LARGE SCALE GENOMIC DNA]</scope>
    <source>
        <strain evidence="2 3">ALL</strain>
    </source>
</reference>
<gene>
    <name evidence="2" type="ORF">L596_017000</name>
</gene>
<dbReference type="PANTHER" id="PTHR47408">
    <property type="entry name" value="PROTEIN CBG01304-RELATED"/>
    <property type="match status" value="1"/>
</dbReference>
<dbReference type="CDD" id="cd04301">
    <property type="entry name" value="NAT_SF"/>
    <property type="match status" value="1"/>
</dbReference>
<dbReference type="EMBL" id="AZBU02000005">
    <property type="protein sequence ID" value="TKR75755.1"/>
    <property type="molecule type" value="Genomic_DNA"/>
</dbReference>
<evidence type="ECO:0000313" key="3">
    <source>
        <dbReference type="Proteomes" id="UP000298663"/>
    </source>
</evidence>
<dbReference type="STRING" id="34508.A0A4V6A1J3"/>
<keyword evidence="3" id="KW-1185">Reference proteome</keyword>
<dbReference type="GO" id="GO:0016747">
    <property type="term" value="F:acyltransferase activity, transferring groups other than amino-acyl groups"/>
    <property type="evidence" value="ECO:0007669"/>
    <property type="project" value="InterPro"/>
</dbReference>
<evidence type="ECO:0000259" key="1">
    <source>
        <dbReference type="PROSITE" id="PS51186"/>
    </source>
</evidence>
<dbReference type="InterPro" id="IPR041496">
    <property type="entry name" value="YitH/HolE_GNAT"/>
</dbReference>
<proteinExistence type="predicted"/>
<dbReference type="Pfam" id="PF00583">
    <property type="entry name" value="Acetyltransf_1"/>
    <property type="match status" value="1"/>
</dbReference>
<evidence type="ECO:0000313" key="2">
    <source>
        <dbReference type="EMBL" id="TKR75755.1"/>
    </source>
</evidence>
<accession>A0A4V6A1J3</accession>